<dbReference type="GO" id="GO:0008270">
    <property type="term" value="F:zinc ion binding"/>
    <property type="evidence" value="ECO:0007669"/>
    <property type="project" value="UniProtKB-KW"/>
</dbReference>
<feature type="region of interest" description="Disordered" evidence="3">
    <location>
        <begin position="1210"/>
        <end position="1266"/>
    </location>
</feature>
<keyword evidence="2" id="KW-0175">Coiled coil</keyword>
<evidence type="ECO:0000256" key="3">
    <source>
        <dbReference type="SAM" id="MobiDB-lite"/>
    </source>
</evidence>
<dbReference type="InterPro" id="IPR001878">
    <property type="entry name" value="Znf_CCHC"/>
</dbReference>
<dbReference type="Pfam" id="PF25597">
    <property type="entry name" value="SH3_retrovirus"/>
    <property type="match status" value="1"/>
</dbReference>
<comment type="caution">
    <text evidence="6">The sequence shown here is derived from an EMBL/GenBank/DDBJ whole genome shotgun (WGS) entry which is preliminary data.</text>
</comment>
<protein>
    <submittedName>
        <fullName evidence="6">Gag-pol polyprotein</fullName>
    </submittedName>
</protein>
<dbReference type="Pfam" id="PF00098">
    <property type="entry name" value="zf-CCHC"/>
    <property type="match status" value="1"/>
</dbReference>
<proteinExistence type="predicted"/>
<dbReference type="Pfam" id="PF13976">
    <property type="entry name" value="gag_pre-integrs"/>
    <property type="match status" value="1"/>
</dbReference>
<dbReference type="Pfam" id="PF14223">
    <property type="entry name" value="Retrotran_gag_2"/>
    <property type="match status" value="1"/>
</dbReference>
<dbReference type="InterPro" id="IPR036875">
    <property type="entry name" value="Znf_CCHC_sf"/>
</dbReference>
<keyword evidence="1" id="KW-0479">Metal-binding</keyword>
<feature type="compositionally biased region" description="Basic and acidic residues" evidence="3">
    <location>
        <begin position="255"/>
        <end position="270"/>
    </location>
</feature>
<dbReference type="GO" id="GO:0003676">
    <property type="term" value="F:nucleic acid binding"/>
    <property type="evidence" value="ECO:0007669"/>
    <property type="project" value="InterPro"/>
</dbReference>
<dbReference type="Pfam" id="PF07727">
    <property type="entry name" value="RVT_2"/>
    <property type="match status" value="1"/>
</dbReference>
<dbReference type="SUPFAM" id="SSF57756">
    <property type="entry name" value="Retrovirus zinc finger-like domains"/>
    <property type="match status" value="1"/>
</dbReference>
<evidence type="ECO:0000256" key="4">
    <source>
        <dbReference type="SAM" id="SignalP"/>
    </source>
</evidence>
<feature type="chain" id="PRO_5022770872" evidence="4">
    <location>
        <begin position="32"/>
        <end position="1439"/>
    </location>
</feature>
<keyword evidence="1" id="KW-0862">Zinc</keyword>
<evidence type="ECO:0000256" key="2">
    <source>
        <dbReference type="SAM" id="Coils"/>
    </source>
</evidence>
<dbReference type="PANTHER" id="PTHR11439:SF483">
    <property type="entry name" value="PEPTIDE SYNTHASE GLIP-LIKE, PUTATIVE (AFU_ORTHOLOGUE AFUA_3G12920)-RELATED"/>
    <property type="match status" value="1"/>
</dbReference>
<accession>A0A5A7UDB5</accession>
<feature type="domain" description="CCHC-type" evidence="5">
    <location>
        <begin position="282"/>
        <end position="297"/>
    </location>
</feature>
<feature type="coiled-coil region" evidence="2">
    <location>
        <begin position="376"/>
        <end position="410"/>
    </location>
</feature>
<keyword evidence="4" id="KW-0732">Signal</keyword>
<gene>
    <name evidence="6" type="ORF">E6C27_scaffold1192G00250</name>
</gene>
<dbReference type="OrthoDB" id="418237at2759"/>
<dbReference type="InterPro" id="IPR043502">
    <property type="entry name" value="DNA/RNA_pol_sf"/>
</dbReference>
<evidence type="ECO:0000256" key="1">
    <source>
        <dbReference type="PROSITE-ProRule" id="PRU00047"/>
    </source>
</evidence>
<feature type="signal peptide" evidence="4">
    <location>
        <begin position="1"/>
        <end position="31"/>
    </location>
</feature>
<keyword evidence="1" id="KW-0863">Zinc-finger</keyword>
<dbReference type="SMART" id="SM00343">
    <property type="entry name" value="ZnF_C2HC"/>
    <property type="match status" value="2"/>
</dbReference>
<feature type="region of interest" description="Disordered" evidence="3">
    <location>
        <begin position="247"/>
        <end position="270"/>
    </location>
</feature>
<dbReference type="CDD" id="cd09272">
    <property type="entry name" value="RNase_HI_RT_Ty1"/>
    <property type="match status" value="1"/>
</dbReference>
<evidence type="ECO:0000259" key="5">
    <source>
        <dbReference type="PROSITE" id="PS50158"/>
    </source>
</evidence>
<evidence type="ECO:0000313" key="7">
    <source>
        <dbReference type="Proteomes" id="UP000321393"/>
    </source>
</evidence>
<dbReference type="InterPro" id="IPR057670">
    <property type="entry name" value="SH3_retrovirus"/>
</dbReference>
<dbReference type="InterPro" id="IPR013103">
    <property type="entry name" value="RVT_2"/>
</dbReference>
<dbReference type="SUPFAM" id="SSF56672">
    <property type="entry name" value="DNA/RNA polymerases"/>
    <property type="match status" value="1"/>
</dbReference>
<sequence>MAHTGDRLHSKLQHCFTTLFLTSTLLRPTICYSMSCHKKLHSHNIYQPNGKAWRALVAGYDPLMITVNGLSVPKREVDWIDAEEQASVGNARPLNAIFNGVDLNVFKLINSCSTAKEAWKTLKVVYEGTSKVKIARLQLITFKFEALRMIENESVSDYNKRVLEITNESLLLDEKIPDSKIVQKVLRSLPRKFDMKVNAIEEAHDITTLKLDELFGLLLTFEMATADIENKKDKGIAFKSTHVSEEAGCDTEANMDERKNENSDRRGDDYLKKKEGDRKIFRCRECGGVGHYQAECPTFPRKQKKNFCVTLSDEEPVDSRDDAGNINAFTIRITDENTDDDSECSVESKNDELLIEKLETLWKEDCEARTIQKERIQDLLEENERLMSVISSLKLKLREVQNENDQILKSAKMLNSGTENLDSILKAGHNGSHRFGLGFVASASSSKATSEIKFVPASMRVEYDTIHIETGIRTPIKSFGRTCYYCGRKGHIRKIIAKSNIDNDDLPRLNDVRYVDGLKANLISMSQLCDQGYKVSFDDIGCLIRSDQTWLWHRKLGHVSIRGLGKVIKNKAVVGIPDLDVNGNFFSGDCQIGKRQESLGGKRYVLVVVDDYSRYTWKWDARSEQGIFLGYSQNSRKYIVYNNRSDSVMETINVVINDLDSAIKQMNDKKMRLRTCLKSELRVIHQLGCRPEGKIRLTIWRWLLICVMFPPLNLRLLTLLSRMSIGNAMQEELLQFRRNIIWTLVSKLEGVNVIGTKWIFKNKIDVIGCVTKNKARLVAQGYTQVEGVDFDETFAPVARLEVIRLLLGISCIQKFKLYQMDLKSVFLNGYLNEEVYVAQPKGFVDSEHPKHVYKLNKALYGLKQALKAWYDRLTLEFEMSMVGELSCFLGLQIKQKNDGIFISQEKYARSMVKKFGLEQARNKRTPAATHVKLTKDTEGVEVDHKLYRNPRITHLEAVKRILKYVHRTSDFGMMYSYDTTLTLVGYCDADWAGSADDHKSTSGGSGCTQLIWMKNMLHEYGFDQDTMTLYYDNVSAIDISKNPVQHSRTMHIDIRHHFIRELVEDKVMKLDHICSNLQLADIFTKPLDASSFEYLRAGLEQSEDAPNVITSSPSPVHHGEAISRLQESLRSEAVLEVRKSAAPVSPAVHAHRASEATVLDMDSDDQDNVLLICLLKKPSEPVTAERLPSDPPSAIHFQESSSIEGVFIPTSGDPRHSPAIPLRHSPSVYPSRSKLPTSQPDATEIPLEDIPPPTDDPIVPSSERRPESPKEFIINLSDEFNDPSSADYQTVHIRGLKFVISPAVINGFLGNTVDMDCSPLCPTTEVLATVLFGGTLSTWPVNGIPAAALSIKYAILHKIGIANWFSSLLLHLNGAVLTASDAPEHEPKTIALSYRLFQGNHVLDIDHDVHPTRGPQVDALIRNLKSWALTTSRQQPPSG</sequence>
<dbReference type="EMBL" id="SSTE01009679">
    <property type="protein sequence ID" value="KAA0053200.1"/>
    <property type="molecule type" value="Genomic_DNA"/>
</dbReference>
<dbReference type="InterPro" id="IPR025724">
    <property type="entry name" value="GAG-pre-integrase_dom"/>
</dbReference>
<feature type="compositionally biased region" description="Polar residues" evidence="3">
    <location>
        <begin position="1228"/>
        <end position="1241"/>
    </location>
</feature>
<organism evidence="6 7">
    <name type="scientific">Cucumis melo var. makuwa</name>
    <name type="common">Oriental melon</name>
    <dbReference type="NCBI Taxonomy" id="1194695"/>
    <lineage>
        <taxon>Eukaryota</taxon>
        <taxon>Viridiplantae</taxon>
        <taxon>Streptophyta</taxon>
        <taxon>Embryophyta</taxon>
        <taxon>Tracheophyta</taxon>
        <taxon>Spermatophyta</taxon>
        <taxon>Magnoliopsida</taxon>
        <taxon>eudicotyledons</taxon>
        <taxon>Gunneridae</taxon>
        <taxon>Pentapetalae</taxon>
        <taxon>rosids</taxon>
        <taxon>fabids</taxon>
        <taxon>Cucurbitales</taxon>
        <taxon>Cucurbitaceae</taxon>
        <taxon>Benincaseae</taxon>
        <taxon>Cucumis</taxon>
    </lineage>
</organism>
<evidence type="ECO:0000313" key="6">
    <source>
        <dbReference type="EMBL" id="KAA0053200.1"/>
    </source>
</evidence>
<dbReference type="PANTHER" id="PTHR11439">
    <property type="entry name" value="GAG-POL-RELATED RETROTRANSPOSON"/>
    <property type="match status" value="1"/>
</dbReference>
<dbReference type="Proteomes" id="UP000321393">
    <property type="component" value="Unassembled WGS sequence"/>
</dbReference>
<dbReference type="PROSITE" id="PS50158">
    <property type="entry name" value="ZF_CCHC"/>
    <property type="match status" value="1"/>
</dbReference>
<reference evidence="6 7" key="1">
    <citation type="submission" date="2019-08" db="EMBL/GenBank/DDBJ databases">
        <title>Draft genome sequences of two oriental melons (Cucumis melo L. var makuwa).</title>
        <authorList>
            <person name="Kwon S.-Y."/>
        </authorList>
    </citation>
    <scope>NUCLEOTIDE SEQUENCE [LARGE SCALE GENOMIC DNA]</scope>
    <source>
        <strain evidence="7">cv. SW 3</strain>
        <tissue evidence="6">Leaf</tissue>
    </source>
</reference>
<name>A0A5A7UDB5_CUCMM</name>